<organism evidence="3 4">
    <name type="scientific">Methylophaga thiooxydans</name>
    <dbReference type="NCBI Taxonomy" id="392484"/>
    <lineage>
        <taxon>Bacteria</taxon>
        <taxon>Pseudomonadati</taxon>
        <taxon>Pseudomonadota</taxon>
        <taxon>Gammaproteobacteria</taxon>
        <taxon>Thiotrichales</taxon>
        <taxon>Piscirickettsiaceae</taxon>
        <taxon>Methylophaga</taxon>
    </lineage>
</organism>
<dbReference type="InterPro" id="IPR036770">
    <property type="entry name" value="Ankyrin_rpt-contain_sf"/>
</dbReference>
<sequence>MAHIPSLEETLSQIRQSIGLEKHQQEKKFADFDLSIQNNSEIAARIIKQTFKALDLDEAAAMDAFGNLMEWANFQKGLELNVWTGDANQQMVLWHLLAYSYTPALARRLAFWSLDNTQHGLAPIDAGMPGGKFWFLPSPNLGGDKLEMPMTQVINWLLDLLGGNTLDSLKGSLGTKSNLGQDESVVRTLYNWHKKGILPKSSTKIDELLPDDVELNFKGTFSHNPSLSLDESFVAALNFVEARKLNDAEKLQHEIPMTAARLERIFSGNASDEEKEDFIQKIAIRYQIPTISTVKKHLKVARMMQDGYKRLLKFLCPNVAVDCIDPAQNKLLQIISLFEMTYNLTIEAYKTADSEVEQDAWFESKLPPWNMELFVSVLPNRFPEGYLLVADELTRTFTSLAPDSPIPDMFPWNAASLVLISKRQHSTHDQQLDEHERLKTLCDRVRTSSPWRALMKEDNFGVLTQFASQDDTYPKIKEMVLKRLHELAETDRQKVSVNVIELGYLLNNEIKIRPKNIKQRVQDLLDESEKSSVYVQWKAPLLQFRAKHHLFQNNFAAAIKDFKSALEACSERLFGPLHGEIARDGFATELAEYGFIPQNQEKYYRNMMAYMEFPNGPISFEDAAVECEEYFWGTLYQPYPDAKRVHGLSKRQYITIIKETFPMIQQADWNGFRNWLQKKATILRSKSMKDARRNSVLLAWLKMMNSLQQEHPRSRAIAPHQLQAFLKNWRKAINVLIETWPEQAKIADYKGQTPLMLVSSDGDIELTNLLAPLSDIDMQDHIGRTALHSAVTGGCNKCVSAILHFKPAVNDKTTFLEKNTVLHTAVRFGDPKVVSLIVHEFPVLADQVNHDNQTPLDMAKDIHDNHPLWQKFMNEQNCSTGSKIDFAKIISDLSCSPA</sequence>
<proteinExistence type="predicted"/>
<dbReference type="Proteomes" id="UP000029999">
    <property type="component" value="Unassembled WGS sequence"/>
</dbReference>
<dbReference type="Pfam" id="PF12796">
    <property type="entry name" value="Ank_2"/>
    <property type="match status" value="1"/>
</dbReference>
<comment type="caution">
    <text evidence="3">The sequence shown here is derived from an EMBL/GenBank/DDBJ whole genome shotgun (WGS) entry which is preliminary data.</text>
</comment>
<dbReference type="PANTHER" id="PTHR24198:SF165">
    <property type="entry name" value="ANKYRIN REPEAT-CONTAINING PROTEIN-RELATED"/>
    <property type="match status" value="1"/>
</dbReference>
<evidence type="ECO:0000313" key="3">
    <source>
        <dbReference type="EMBL" id="KGM07172.1"/>
    </source>
</evidence>
<dbReference type="PANTHER" id="PTHR24198">
    <property type="entry name" value="ANKYRIN REPEAT AND PROTEIN KINASE DOMAIN-CONTAINING PROTEIN"/>
    <property type="match status" value="1"/>
</dbReference>
<dbReference type="EMBL" id="JRQD01000002">
    <property type="protein sequence ID" value="KGM07172.1"/>
    <property type="molecule type" value="Genomic_DNA"/>
</dbReference>
<dbReference type="SUPFAM" id="SSF48403">
    <property type="entry name" value="Ankyrin repeat"/>
    <property type="match status" value="1"/>
</dbReference>
<dbReference type="InterPro" id="IPR002110">
    <property type="entry name" value="Ankyrin_rpt"/>
</dbReference>
<evidence type="ECO:0000313" key="4">
    <source>
        <dbReference type="Proteomes" id="UP000029999"/>
    </source>
</evidence>
<accession>A0A0A0BHN1</accession>
<protein>
    <submittedName>
        <fullName evidence="3">Uncharacterized protein</fullName>
    </submittedName>
</protein>
<evidence type="ECO:0000256" key="1">
    <source>
        <dbReference type="ARBA" id="ARBA00022737"/>
    </source>
</evidence>
<dbReference type="Gene3D" id="1.25.40.20">
    <property type="entry name" value="Ankyrin repeat-containing domain"/>
    <property type="match status" value="1"/>
</dbReference>
<keyword evidence="2" id="KW-0040">ANK repeat</keyword>
<evidence type="ECO:0000256" key="2">
    <source>
        <dbReference type="ARBA" id="ARBA00023043"/>
    </source>
</evidence>
<gene>
    <name evidence="3" type="ORF">LP43_0780</name>
</gene>
<reference evidence="3 4" key="1">
    <citation type="submission" date="2014-09" db="EMBL/GenBank/DDBJ databases">
        <authorList>
            <person name="Grob C."/>
            <person name="Taubert M."/>
            <person name="Howat A.M."/>
            <person name="Burns O.J."/>
            <person name="Dixon J.L."/>
            <person name="Chen Y."/>
            <person name="Murrell J.C."/>
        </authorList>
    </citation>
    <scope>NUCLEOTIDE SEQUENCE [LARGE SCALE GENOMIC DNA]</scope>
    <source>
        <strain evidence="3">L4</strain>
    </source>
</reference>
<dbReference type="SMART" id="SM00248">
    <property type="entry name" value="ANK"/>
    <property type="match status" value="3"/>
</dbReference>
<dbReference type="RefSeq" id="WP_036312290.1">
    <property type="nucleotide sequence ID" value="NZ_JRQD01000002.1"/>
</dbReference>
<dbReference type="AlphaFoldDB" id="A0A0A0BHN1"/>
<name>A0A0A0BHN1_9GAMM</name>
<keyword evidence="1" id="KW-0677">Repeat</keyword>
<dbReference type="STRING" id="392484.LP43_0780"/>